<evidence type="ECO:0000259" key="3">
    <source>
        <dbReference type="Pfam" id="PF13478"/>
    </source>
</evidence>
<name>A0ABY3RUX6_9MICO</name>
<dbReference type="InterPro" id="IPR014308">
    <property type="entry name" value="Xanthine_DH_XdhC"/>
</dbReference>
<dbReference type="SUPFAM" id="SSF51735">
    <property type="entry name" value="NAD(P)-binding Rossmann-fold domains"/>
    <property type="match status" value="1"/>
</dbReference>
<gene>
    <name evidence="4" type="primary">xdhC</name>
    <name evidence="4" type="ORF">K8F61_18160</name>
</gene>
<dbReference type="InterPro" id="IPR027051">
    <property type="entry name" value="XdhC_Rossmann_dom"/>
</dbReference>
<dbReference type="Pfam" id="PF02625">
    <property type="entry name" value="XdhC_CoxI"/>
    <property type="match status" value="1"/>
</dbReference>
<dbReference type="InterPro" id="IPR003777">
    <property type="entry name" value="XdhC_CoxI"/>
</dbReference>
<dbReference type="PANTHER" id="PTHR30388">
    <property type="entry name" value="ALDEHYDE OXIDOREDUCTASE MOLYBDENUM COFACTOR ASSEMBLY PROTEIN"/>
    <property type="match status" value="1"/>
</dbReference>
<feature type="region of interest" description="Disordered" evidence="1">
    <location>
        <begin position="275"/>
        <end position="329"/>
    </location>
</feature>
<evidence type="ECO:0000313" key="5">
    <source>
        <dbReference type="Proteomes" id="UP001199642"/>
    </source>
</evidence>
<dbReference type="NCBIfam" id="TIGR02964">
    <property type="entry name" value="xanthine_xdhC"/>
    <property type="match status" value="1"/>
</dbReference>
<sequence length="329" mass="34965">MDWLDALQRLRAQRTPAVVVTLAMVRGHSPRNGGAKMVVSPGDVFGTVGGGNLEATAIDRARAMLAQGTAEPELLTLTLSDKATTEYGVQCCGGEVTMMLEPIRVVPSVAVFGLGHVGLELARILSRHELELTLVDSRAEMLAPERIGDPGSAGVLGDAVARVRVMHAPVPESALAELPGGAHVLVMTHDHVEDLAVVDQALRTPGLGSVGLIGSASKWARFRKKLRELGQDEAALARVTTPIGIPEVTGKQPAVIAVSVAARILQLIDDQAPVVERAQRDETPPPPAVERAQRDETPPPPAVERAQRDETPQPPVVERAQRDETQRPG</sequence>
<dbReference type="InterPro" id="IPR036291">
    <property type="entry name" value="NAD(P)-bd_dom_sf"/>
</dbReference>
<dbReference type="Gene3D" id="3.40.50.720">
    <property type="entry name" value="NAD(P)-binding Rossmann-like Domain"/>
    <property type="match status" value="1"/>
</dbReference>
<proteinExistence type="predicted"/>
<evidence type="ECO:0000313" key="4">
    <source>
        <dbReference type="EMBL" id="UGS26516.1"/>
    </source>
</evidence>
<organism evidence="4 5">
    <name type="scientific">Microbacterium resistens</name>
    <dbReference type="NCBI Taxonomy" id="156977"/>
    <lineage>
        <taxon>Bacteria</taxon>
        <taxon>Bacillati</taxon>
        <taxon>Actinomycetota</taxon>
        <taxon>Actinomycetes</taxon>
        <taxon>Micrococcales</taxon>
        <taxon>Microbacteriaceae</taxon>
        <taxon>Microbacterium</taxon>
    </lineage>
</organism>
<dbReference type="RefSeq" id="WP_231820176.1">
    <property type="nucleotide sequence ID" value="NZ_CP082781.1"/>
</dbReference>
<evidence type="ECO:0000259" key="2">
    <source>
        <dbReference type="Pfam" id="PF02625"/>
    </source>
</evidence>
<accession>A0ABY3RUX6</accession>
<keyword evidence="5" id="KW-1185">Reference proteome</keyword>
<feature type="domain" description="XdhC- CoxI" evidence="2">
    <location>
        <begin position="11"/>
        <end position="71"/>
    </location>
</feature>
<reference evidence="4 5" key="1">
    <citation type="submission" date="2023-01" db="EMBL/GenBank/DDBJ databases">
        <title>Characterization of estradiol degrading bacteria Microbacterium sp. MZT7 and reveal degrading genes through genome analysis.</title>
        <authorList>
            <person name="Hao P."/>
            <person name="Gao Y."/>
        </authorList>
    </citation>
    <scope>NUCLEOTIDE SEQUENCE [LARGE SCALE GENOMIC DNA]</scope>
    <source>
        <strain evidence="4 5">MZT7</strain>
    </source>
</reference>
<feature type="domain" description="XdhC Rossmann" evidence="3">
    <location>
        <begin position="109"/>
        <end position="264"/>
    </location>
</feature>
<dbReference type="Proteomes" id="UP001199642">
    <property type="component" value="Chromosome"/>
</dbReference>
<dbReference type="Pfam" id="PF13478">
    <property type="entry name" value="XdhC_C"/>
    <property type="match status" value="1"/>
</dbReference>
<dbReference type="EMBL" id="CP082781">
    <property type="protein sequence ID" value="UGS26516.1"/>
    <property type="molecule type" value="Genomic_DNA"/>
</dbReference>
<dbReference type="PANTHER" id="PTHR30388:SF6">
    <property type="entry name" value="XANTHINE DEHYDROGENASE SUBUNIT A-RELATED"/>
    <property type="match status" value="1"/>
</dbReference>
<evidence type="ECO:0000256" key="1">
    <source>
        <dbReference type="SAM" id="MobiDB-lite"/>
    </source>
</evidence>
<dbReference type="InterPro" id="IPR052698">
    <property type="entry name" value="MoCofactor_Util/Proc"/>
</dbReference>
<protein>
    <submittedName>
        <fullName evidence="4">Xanthine dehydrogenase accessory protein XdhC</fullName>
    </submittedName>
</protein>
<feature type="compositionally biased region" description="Basic and acidic residues" evidence="1">
    <location>
        <begin position="319"/>
        <end position="329"/>
    </location>
</feature>